<feature type="transmembrane region" description="Helical" evidence="1">
    <location>
        <begin position="76"/>
        <end position="99"/>
    </location>
</feature>
<protein>
    <recommendedName>
        <fullName evidence="4">Oligosaccharide repeat unit polymerase</fullName>
    </recommendedName>
</protein>
<feature type="transmembrane region" description="Helical" evidence="1">
    <location>
        <begin position="362"/>
        <end position="383"/>
    </location>
</feature>
<keyword evidence="1" id="KW-0472">Membrane</keyword>
<comment type="caution">
    <text evidence="2">The sequence shown here is derived from an EMBL/GenBank/DDBJ whole genome shotgun (WGS) entry which is preliminary data.</text>
</comment>
<keyword evidence="1" id="KW-1133">Transmembrane helix</keyword>
<evidence type="ECO:0000313" key="2">
    <source>
        <dbReference type="EMBL" id="TSJ40303.1"/>
    </source>
</evidence>
<accession>A0A556MKA6</accession>
<name>A0A556MKA6_9SPHI</name>
<feature type="transmembrane region" description="Helical" evidence="1">
    <location>
        <begin position="51"/>
        <end position="69"/>
    </location>
</feature>
<dbReference type="RefSeq" id="WP_144248341.1">
    <property type="nucleotide sequence ID" value="NZ_VLPK01000002.1"/>
</dbReference>
<evidence type="ECO:0008006" key="4">
    <source>
        <dbReference type="Google" id="ProtNLM"/>
    </source>
</evidence>
<feature type="transmembrane region" description="Helical" evidence="1">
    <location>
        <begin position="331"/>
        <end position="350"/>
    </location>
</feature>
<feature type="transmembrane region" description="Helical" evidence="1">
    <location>
        <begin position="141"/>
        <end position="159"/>
    </location>
</feature>
<sequence>MQKTISENKISFYLVASALVLFYISDALNKYFQVSYSINDDSIENAFSASIYVRFLYEGLFASIILIRLNETRKKIIVGIIAMIVIFAIGQSAFLIHYNQPDYSVFYHFTLLNKYLYVFIIYGGTYKIIDNSEDYNFLTKIYENIVVINSILIFVGLFLSVNLFKSYYSQDFRYGFDGLIPAINEATLFYFIAISYFYYKHFILKQKNWKMYPVLLASLLLGTKTIYFFLIFLFLYHLAINLSPGKKIIYATVALIISIFLIVPVVTNPDYSFLYEHFKDVYEENGFLSMITSGRIDVIDTKISGNLSYWNILNYFFGGTDQFKYQIEMDFFDLFLFVGIIGSLSMFVLYFKTIFKNPYKNIFFSFFTSCYFLFAFMSGHIFYSATNALNLTLVAIFIRNNYNSQFLQNLVQVE</sequence>
<feature type="transmembrane region" description="Helical" evidence="1">
    <location>
        <begin position="211"/>
        <end position="236"/>
    </location>
</feature>
<feature type="transmembrane region" description="Helical" evidence="1">
    <location>
        <begin position="105"/>
        <end position="129"/>
    </location>
</feature>
<keyword evidence="3" id="KW-1185">Reference proteome</keyword>
<evidence type="ECO:0000313" key="3">
    <source>
        <dbReference type="Proteomes" id="UP000318733"/>
    </source>
</evidence>
<feature type="transmembrane region" description="Helical" evidence="1">
    <location>
        <begin position="12"/>
        <end position="31"/>
    </location>
</feature>
<gene>
    <name evidence="2" type="ORF">FO440_11120</name>
</gene>
<dbReference type="OrthoDB" id="1448588at2"/>
<feature type="transmembrane region" description="Helical" evidence="1">
    <location>
        <begin position="179"/>
        <end position="199"/>
    </location>
</feature>
<feature type="transmembrane region" description="Helical" evidence="1">
    <location>
        <begin position="248"/>
        <end position="267"/>
    </location>
</feature>
<dbReference type="EMBL" id="VLPK01000002">
    <property type="protein sequence ID" value="TSJ40303.1"/>
    <property type="molecule type" value="Genomic_DNA"/>
</dbReference>
<proteinExistence type="predicted"/>
<keyword evidence="1" id="KW-0812">Transmembrane</keyword>
<organism evidence="2 3">
    <name type="scientific">Mucilaginibacter corticis</name>
    <dbReference type="NCBI Taxonomy" id="2597670"/>
    <lineage>
        <taxon>Bacteria</taxon>
        <taxon>Pseudomonadati</taxon>
        <taxon>Bacteroidota</taxon>
        <taxon>Sphingobacteriia</taxon>
        <taxon>Sphingobacteriales</taxon>
        <taxon>Sphingobacteriaceae</taxon>
        <taxon>Mucilaginibacter</taxon>
    </lineage>
</organism>
<reference evidence="2 3" key="1">
    <citation type="submission" date="2019-07" db="EMBL/GenBank/DDBJ databases">
        <authorList>
            <person name="Huq M.A."/>
        </authorList>
    </citation>
    <scope>NUCLEOTIDE SEQUENCE [LARGE SCALE GENOMIC DNA]</scope>
    <source>
        <strain evidence="2 3">MAH-19</strain>
    </source>
</reference>
<evidence type="ECO:0000256" key="1">
    <source>
        <dbReference type="SAM" id="Phobius"/>
    </source>
</evidence>
<dbReference type="Proteomes" id="UP000318733">
    <property type="component" value="Unassembled WGS sequence"/>
</dbReference>
<dbReference type="AlphaFoldDB" id="A0A556MKA6"/>